<dbReference type="AlphaFoldDB" id="A0A6C0M0S7"/>
<accession>A0A6C0M0S7</accession>
<organism evidence="1">
    <name type="scientific">viral metagenome</name>
    <dbReference type="NCBI Taxonomy" id="1070528"/>
    <lineage>
        <taxon>unclassified sequences</taxon>
        <taxon>metagenomes</taxon>
        <taxon>organismal metagenomes</taxon>
    </lineage>
</organism>
<evidence type="ECO:0000313" key="1">
    <source>
        <dbReference type="EMBL" id="QHU35601.1"/>
    </source>
</evidence>
<dbReference type="EMBL" id="MN740609">
    <property type="protein sequence ID" value="QHU35601.1"/>
    <property type="molecule type" value="Genomic_DNA"/>
</dbReference>
<protein>
    <submittedName>
        <fullName evidence="1">Uncharacterized protein</fullName>
    </submittedName>
</protein>
<sequence length="161" mass="17491">MSGSDFYVDVKKNLLNVKVDPTNADRVFSDTRVFMTDKSACPIPTTYDIYGRMAAPITLDRRGGKGCNSLDPVWNVQQVIANENAMRPVVQMNYVPGRYDTMGMGRNSNGSLGGFNGEGSWLMTSPSQMPSASCGCASPSQPMRNVSKTNAQAMSRVVYQG</sequence>
<reference evidence="1" key="1">
    <citation type="journal article" date="2020" name="Nature">
        <title>Giant virus diversity and host interactions through global metagenomics.</title>
        <authorList>
            <person name="Schulz F."/>
            <person name="Roux S."/>
            <person name="Paez-Espino D."/>
            <person name="Jungbluth S."/>
            <person name="Walsh D.A."/>
            <person name="Denef V.J."/>
            <person name="McMahon K.D."/>
            <person name="Konstantinidis K.T."/>
            <person name="Eloe-Fadrosh E.A."/>
            <person name="Kyrpides N.C."/>
            <person name="Woyke T."/>
        </authorList>
    </citation>
    <scope>NUCLEOTIDE SEQUENCE</scope>
    <source>
        <strain evidence="1">GVMAG-S-1029409-49</strain>
    </source>
</reference>
<proteinExistence type="predicted"/>
<name>A0A6C0M0S7_9ZZZZ</name>